<accession>A0A3E0GXY3</accession>
<protein>
    <submittedName>
        <fullName evidence="5">Nucleotide-binding universal stress UspA family protein</fullName>
    </submittedName>
</protein>
<dbReference type="RefSeq" id="WP_116180215.1">
    <property type="nucleotide sequence ID" value="NZ_CP144375.1"/>
</dbReference>
<organism evidence="5 6">
    <name type="scientific">Kutzneria buriramensis</name>
    <dbReference type="NCBI Taxonomy" id="1045776"/>
    <lineage>
        <taxon>Bacteria</taxon>
        <taxon>Bacillati</taxon>
        <taxon>Actinomycetota</taxon>
        <taxon>Actinomycetes</taxon>
        <taxon>Pseudonocardiales</taxon>
        <taxon>Pseudonocardiaceae</taxon>
        <taxon>Kutzneria</taxon>
    </lineage>
</organism>
<name>A0A3E0GXY3_9PSEU</name>
<comment type="caution">
    <text evidence="5">The sequence shown here is derived from an EMBL/GenBank/DDBJ whole genome shotgun (WGS) entry which is preliminary data.</text>
</comment>
<evidence type="ECO:0000256" key="2">
    <source>
        <dbReference type="ARBA" id="ARBA00022741"/>
    </source>
</evidence>
<dbReference type="OrthoDB" id="3404132at2"/>
<keyword evidence="2" id="KW-0547">Nucleotide-binding</keyword>
<dbReference type="PANTHER" id="PTHR46268">
    <property type="entry name" value="STRESS RESPONSE PROTEIN NHAX"/>
    <property type="match status" value="1"/>
</dbReference>
<keyword evidence="6" id="KW-1185">Reference proteome</keyword>
<feature type="domain" description="UspA" evidence="4">
    <location>
        <begin position="4"/>
        <end position="139"/>
    </location>
</feature>
<comment type="similarity">
    <text evidence="1">Belongs to the universal stress protein A family.</text>
</comment>
<feature type="domain" description="UspA" evidence="4">
    <location>
        <begin position="148"/>
        <end position="285"/>
    </location>
</feature>
<dbReference type="GO" id="GO:0005524">
    <property type="term" value="F:ATP binding"/>
    <property type="evidence" value="ECO:0007669"/>
    <property type="project" value="UniProtKB-KW"/>
</dbReference>
<evidence type="ECO:0000313" key="5">
    <source>
        <dbReference type="EMBL" id="REH34808.1"/>
    </source>
</evidence>
<gene>
    <name evidence="5" type="ORF">BCF44_11984</name>
</gene>
<evidence type="ECO:0000256" key="1">
    <source>
        <dbReference type="ARBA" id="ARBA00008791"/>
    </source>
</evidence>
<dbReference type="EMBL" id="QUNO01000019">
    <property type="protein sequence ID" value="REH34808.1"/>
    <property type="molecule type" value="Genomic_DNA"/>
</dbReference>
<dbReference type="PANTHER" id="PTHR46268:SF27">
    <property type="entry name" value="UNIVERSAL STRESS PROTEIN RV2623"/>
    <property type="match status" value="1"/>
</dbReference>
<evidence type="ECO:0000259" key="4">
    <source>
        <dbReference type="Pfam" id="PF00582"/>
    </source>
</evidence>
<dbReference type="Pfam" id="PF00582">
    <property type="entry name" value="Usp"/>
    <property type="match status" value="2"/>
</dbReference>
<dbReference type="InterPro" id="IPR006016">
    <property type="entry name" value="UspA"/>
</dbReference>
<reference evidence="5 6" key="1">
    <citation type="submission" date="2018-08" db="EMBL/GenBank/DDBJ databases">
        <title>Genomic Encyclopedia of Archaeal and Bacterial Type Strains, Phase II (KMG-II): from individual species to whole genera.</title>
        <authorList>
            <person name="Goeker M."/>
        </authorList>
    </citation>
    <scope>NUCLEOTIDE SEQUENCE [LARGE SCALE GENOMIC DNA]</scope>
    <source>
        <strain evidence="5 6">DSM 45791</strain>
    </source>
</reference>
<keyword evidence="3" id="KW-0067">ATP-binding</keyword>
<dbReference type="InterPro" id="IPR006015">
    <property type="entry name" value="Universal_stress_UspA"/>
</dbReference>
<evidence type="ECO:0000256" key="3">
    <source>
        <dbReference type="ARBA" id="ARBA00022840"/>
    </source>
</evidence>
<proteinExistence type="inferred from homology"/>
<dbReference type="Gene3D" id="3.40.50.620">
    <property type="entry name" value="HUPs"/>
    <property type="match status" value="2"/>
</dbReference>
<evidence type="ECO:0000313" key="6">
    <source>
        <dbReference type="Proteomes" id="UP000256269"/>
    </source>
</evidence>
<dbReference type="SUPFAM" id="SSF52402">
    <property type="entry name" value="Adenine nucleotide alpha hydrolases-like"/>
    <property type="match status" value="2"/>
</dbReference>
<sequence length="285" mass="29633">MTLPVTVGIDGSAAAERALGWAASEAVLRHAPLDVVHVSQLVTVPPGVPPATSMNAAMAEERQKWLDEAAAVVKAVAPEVAVSTTLIDDRVLDGLAGRSSGAQLLVLGSRGRGGFTELLAGSVAVALCAHARCPVAIIRGSIPDPAAPVVVGIDGSATGDAALAFAVDEASLRSVPLVAYHVWSDNSHLPGVQGQPFVLDWNAIREAEENVLTERLAGVQDRYPEVEIRRVVERDRPAHGLIRQSSRAQLVVVGSRGRGGLTGMLLGSTSHALIHHATCPVVVAR</sequence>
<dbReference type="AlphaFoldDB" id="A0A3E0GXY3"/>
<dbReference type="InterPro" id="IPR014729">
    <property type="entry name" value="Rossmann-like_a/b/a_fold"/>
</dbReference>
<dbReference type="Proteomes" id="UP000256269">
    <property type="component" value="Unassembled WGS sequence"/>
</dbReference>
<dbReference type="PRINTS" id="PR01438">
    <property type="entry name" value="UNVRSLSTRESS"/>
</dbReference>